<accession>A0A923S6N6</accession>
<name>A0A923S6N6_9FIRM</name>
<organism evidence="1 2">
    <name type="scientific">Dysosmobacter segnis</name>
    <dbReference type="NCBI Taxonomy" id="2763042"/>
    <lineage>
        <taxon>Bacteria</taxon>
        <taxon>Bacillati</taxon>
        <taxon>Bacillota</taxon>
        <taxon>Clostridia</taxon>
        <taxon>Eubacteriales</taxon>
        <taxon>Oscillospiraceae</taxon>
        <taxon>Dysosmobacter</taxon>
    </lineage>
</organism>
<gene>
    <name evidence="1" type="ORF">H8Z83_06000</name>
</gene>
<dbReference type="RefSeq" id="WP_187014330.1">
    <property type="nucleotide sequence ID" value="NZ_JACOQI010000004.1"/>
</dbReference>
<protein>
    <submittedName>
        <fullName evidence="1">Uncharacterized protein</fullName>
    </submittedName>
</protein>
<keyword evidence="2" id="KW-1185">Reference proteome</keyword>
<comment type="caution">
    <text evidence="1">The sequence shown here is derived from an EMBL/GenBank/DDBJ whole genome shotgun (WGS) entry which is preliminary data.</text>
</comment>
<sequence>MKGEARTMETTMTREPIWKLWVDTQRRVVSFHEEAGSQLMEFRDREMFLRCIDGYTAQLYRYQ</sequence>
<evidence type="ECO:0000313" key="2">
    <source>
        <dbReference type="Proteomes" id="UP000620327"/>
    </source>
</evidence>
<dbReference type="EMBL" id="JACOQI010000004">
    <property type="protein sequence ID" value="MBC5769879.1"/>
    <property type="molecule type" value="Genomic_DNA"/>
</dbReference>
<dbReference type="Proteomes" id="UP000620327">
    <property type="component" value="Unassembled WGS sequence"/>
</dbReference>
<evidence type="ECO:0000313" key="1">
    <source>
        <dbReference type="EMBL" id="MBC5769879.1"/>
    </source>
</evidence>
<proteinExistence type="predicted"/>
<dbReference type="AlphaFoldDB" id="A0A923S6N6"/>
<reference evidence="1" key="1">
    <citation type="submission" date="2020-08" db="EMBL/GenBank/DDBJ databases">
        <title>Genome public.</title>
        <authorList>
            <person name="Liu C."/>
            <person name="Sun Q."/>
        </authorList>
    </citation>
    <scope>NUCLEOTIDE SEQUENCE</scope>
    <source>
        <strain evidence="1">BX15</strain>
    </source>
</reference>